<reference evidence="2 3" key="1">
    <citation type="submission" date="2024-04" db="EMBL/GenBank/DDBJ databases">
        <authorList>
            <person name="Waldvogel A.-M."/>
            <person name="Schoenle A."/>
        </authorList>
    </citation>
    <scope>NUCLEOTIDE SEQUENCE [LARGE SCALE GENOMIC DNA]</scope>
</reference>
<organism evidence="2 3">
    <name type="scientific">Knipowitschia caucasica</name>
    <name type="common">Caucasian dwarf goby</name>
    <name type="synonym">Pomatoschistus caucasicus</name>
    <dbReference type="NCBI Taxonomy" id="637954"/>
    <lineage>
        <taxon>Eukaryota</taxon>
        <taxon>Metazoa</taxon>
        <taxon>Chordata</taxon>
        <taxon>Craniata</taxon>
        <taxon>Vertebrata</taxon>
        <taxon>Euteleostomi</taxon>
        <taxon>Actinopterygii</taxon>
        <taxon>Neopterygii</taxon>
        <taxon>Teleostei</taxon>
        <taxon>Neoteleostei</taxon>
        <taxon>Acanthomorphata</taxon>
        <taxon>Gobiaria</taxon>
        <taxon>Gobiiformes</taxon>
        <taxon>Gobioidei</taxon>
        <taxon>Gobiidae</taxon>
        <taxon>Gobiinae</taxon>
        <taxon>Knipowitschia</taxon>
    </lineage>
</organism>
<dbReference type="EMBL" id="OZ035833">
    <property type="protein sequence ID" value="CAL1572786.1"/>
    <property type="molecule type" value="Genomic_DNA"/>
</dbReference>
<name>A0AAV2J8I0_KNICA</name>
<dbReference type="AlphaFoldDB" id="A0AAV2J8I0"/>
<protein>
    <submittedName>
        <fullName evidence="2">Uncharacterized protein</fullName>
    </submittedName>
</protein>
<evidence type="ECO:0000256" key="1">
    <source>
        <dbReference type="SAM" id="MobiDB-lite"/>
    </source>
</evidence>
<evidence type="ECO:0000313" key="3">
    <source>
        <dbReference type="Proteomes" id="UP001497482"/>
    </source>
</evidence>
<keyword evidence="3" id="KW-1185">Reference proteome</keyword>
<feature type="region of interest" description="Disordered" evidence="1">
    <location>
        <begin position="229"/>
        <end position="258"/>
    </location>
</feature>
<sequence>MFVCAFKVFWESHQRCKAHFVSLQRWWDYGKVQIRQLCQEYTHGVTRDRARLVKELETTVVELQRLAVSTGERGCLQSLKAQKSALASLLGTSAQGALVRSRHMDLTQMDVPSQFFFSLEVKNGQKRIIQSLRSDGGRLITSAEVRSFAAGFYEHLYSSELRPGSVMGGRFGDGLPQVSDEDNMKLEAPLTLAELGLCGGESKTRQSSGHRRTFGRFLQGLLGRLGARPSGGLYGQSGERSFAPELQKSSTDFAPKEG</sequence>
<dbReference type="Proteomes" id="UP001497482">
    <property type="component" value="Chromosome 11"/>
</dbReference>
<gene>
    <name evidence="2" type="ORF">KC01_LOCUS4791</name>
</gene>
<evidence type="ECO:0000313" key="2">
    <source>
        <dbReference type="EMBL" id="CAL1572786.1"/>
    </source>
</evidence>
<proteinExistence type="predicted"/>
<accession>A0AAV2J8I0</accession>